<proteinExistence type="predicted"/>
<gene>
    <name evidence="1" type="ORF">IPOD504_LOCUS2790</name>
</gene>
<organism evidence="1 2">
    <name type="scientific">Iphiclides podalirius</name>
    <name type="common">scarce swallowtail</name>
    <dbReference type="NCBI Taxonomy" id="110791"/>
    <lineage>
        <taxon>Eukaryota</taxon>
        <taxon>Metazoa</taxon>
        <taxon>Ecdysozoa</taxon>
        <taxon>Arthropoda</taxon>
        <taxon>Hexapoda</taxon>
        <taxon>Insecta</taxon>
        <taxon>Pterygota</taxon>
        <taxon>Neoptera</taxon>
        <taxon>Endopterygota</taxon>
        <taxon>Lepidoptera</taxon>
        <taxon>Glossata</taxon>
        <taxon>Ditrysia</taxon>
        <taxon>Papilionoidea</taxon>
        <taxon>Papilionidae</taxon>
        <taxon>Papilioninae</taxon>
        <taxon>Iphiclides</taxon>
    </lineage>
</organism>
<keyword evidence="2" id="KW-1185">Reference proteome</keyword>
<protein>
    <submittedName>
        <fullName evidence="1">Uncharacterized protein</fullName>
    </submittedName>
</protein>
<accession>A0ABN8HWV1</accession>
<dbReference type="EMBL" id="OW152824">
    <property type="protein sequence ID" value="CAH2040759.1"/>
    <property type="molecule type" value="Genomic_DNA"/>
</dbReference>
<evidence type="ECO:0000313" key="2">
    <source>
        <dbReference type="Proteomes" id="UP000837857"/>
    </source>
</evidence>
<dbReference type="Proteomes" id="UP000837857">
    <property type="component" value="Chromosome 12"/>
</dbReference>
<evidence type="ECO:0000313" key="1">
    <source>
        <dbReference type="EMBL" id="CAH2040759.1"/>
    </source>
</evidence>
<sequence length="104" mass="11779">MERAMLGITVHDRVRNELIRRCTKVGLHTCVRPKPNVAEEKTNVGASAFRSGDCGEWRSVGRPPARWSDDIKKTAGTVWKRETKSRAERKKIGEAYAQGWANTR</sequence>
<name>A0ABN8HWV1_9NEOP</name>
<feature type="non-terminal residue" evidence="1">
    <location>
        <position position="104"/>
    </location>
</feature>
<reference evidence="1" key="1">
    <citation type="submission" date="2022-03" db="EMBL/GenBank/DDBJ databases">
        <authorList>
            <person name="Martin H S."/>
        </authorList>
    </citation>
    <scope>NUCLEOTIDE SEQUENCE</scope>
</reference>